<feature type="region of interest" description="Disordered" evidence="1">
    <location>
        <begin position="1"/>
        <end position="28"/>
    </location>
</feature>
<dbReference type="AlphaFoldDB" id="A0A399NQV8"/>
<reference evidence="2 3" key="1">
    <citation type="submission" date="2018-08" db="EMBL/GenBank/DDBJ databases">
        <title>Genome Sequence of Clavibacter michiganensis Subspecies type strains, and the Atypical Peach-Colored Strains Isolated from Tomato.</title>
        <authorList>
            <person name="Osdaghi E."/>
            <person name="Portier P."/>
            <person name="Briand M."/>
            <person name="Jacques M.-A."/>
        </authorList>
    </citation>
    <scope>NUCLEOTIDE SEQUENCE [LARGE SCALE GENOMIC DNA]</scope>
    <source>
        <strain evidence="2 3">CFBP 7493</strain>
    </source>
</reference>
<evidence type="ECO:0000256" key="1">
    <source>
        <dbReference type="SAM" id="MobiDB-lite"/>
    </source>
</evidence>
<dbReference type="EMBL" id="QWEC01000305">
    <property type="protein sequence ID" value="RII95699.1"/>
    <property type="molecule type" value="Genomic_DNA"/>
</dbReference>
<gene>
    <name evidence="2" type="ORF">DZF96_14120</name>
</gene>
<evidence type="ECO:0000313" key="3">
    <source>
        <dbReference type="Proteomes" id="UP000266298"/>
    </source>
</evidence>
<name>A0A399NQV8_9MICO</name>
<feature type="compositionally biased region" description="Low complexity" evidence="1">
    <location>
        <begin position="11"/>
        <end position="22"/>
    </location>
</feature>
<accession>A0A399NQV8</accession>
<protein>
    <submittedName>
        <fullName evidence="2">DNA polymerase III subunit epsilon</fullName>
    </submittedName>
</protein>
<evidence type="ECO:0000313" key="2">
    <source>
        <dbReference type="EMBL" id="RII95699.1"/>
    </source>
</evidence>
<dbReference type="Proteomes" id="UP000266298">
    <property type="component" value="Unassembled WGS sequence"/>
</dbReference>
<sequence length="28" mass="2806">VGLGRIGAPRTQTVTQASAAATPPIDWA</sequence>
<comment type="caution">
    <text evidence="2">The sequence shown here is derived from an EMBL/GenBank/DDBJ whole genome shotgun (WGS) entry which is preliminary data.</text>
</comment>
<feature type="non-terminal residue" evidence="2">
    <location>
        <position position="1"/>
    </location>
</feature>
<organism evidence="2 3">
    <name type="scientific">Clavibacter michiganensis</name>
    <dbReference type="NCBI Taxonomy" id="28447"/>
    <lineage>
        <taxon>Bacteria</taxon>
        <taxon>Bacillati</taxon>
        <taxon>Actinomycetota</taxon>
        <taxon>Actinomycetes</taxon>
        <taxon>Micrococcales</taxon>
        <taxon>Microbacteriaceae</taxon>
        <taxon>Clavibacter</taxon>
    </lineage>
</organism>
<proteinExistence type="predicted"/>